<reference evidence="4 5" key="1">
    <citation type="submission" date="2022-06" db="EMBL/GenBank/DDBJ databases">
        <title>Mesorhizobium sp. strain RP14 Genome sequencing and assembly.</title>
        <authorList>
            <person name="Kim I."/>
        </authorList>
    </citation>
    <scope>NUCLEOTIDE SEQUENCE [LARGE SCALE GENOMIC DNA]</scope>
    <source>
        <strain evidence="5">RP14(2022)</strain>
    </source>
</reference>
<organism evidence="4 5">
    <name type="scientific">Mesorhizobium liriopis</name>
    <dbReference type="NCBI Taxonomy" id="2953882"/>
    <lineage>
        <taxon>Bacteria</taxon>
        <taxon>Pseudomonadati</taxon>
        <taxon>Pseudomonadota</taxon>
        <taxon>Alphaproteobacteria</taxon>
        <taxon>Hyphomicrobiales</taxon>
        <taxon>Phyllobacteriaceae</taxon>
        <taxon>Mesorhizobium</taxon>
    </lineage>
</organism>
<feature type="region of interest" description="Disordered" evidence="2">
    <location>
        <begin position="1"/>
        <end position="22"/>
    </location>
</feature>
<gene>
    <name evidence="4" type="ORF">NGM99_01690</name>
</gene>
<dbReference type="Proteomes" id="UP001205906">
    <property type="component" value="Unassembled WGS sequence"/>
</dbReference>
<dbReference type="InterPro" id="IPR032820">
    <property type="entry name" value="ATPase_put"/>
</dbReference>
<evidence type="ECO:0000256" key="2">
    <source>
        <dbReference type="SAM" id="MobiDB-lite"/>
    </source>
</evidence>
<name>A0ABT1C3D7_9HYPH</name>
<keyword evidence="1" id="KW-0375">Hydrogen ion transport</keyword>
<dbReference type="RefSeq" id="WP_252815310.1">
    <property type="nucleotide sequence ID" value="NZ_JAMXQS010000001.1"/>
</dbReference>
<proteinExistence type="inferred from homology"/>
<keyword evidence="5" id="KW-1185">Reference proteome</keyword>
<evidence type="ECO:0000256" key="1">
    <source>
        <dbReference type="PIRNR" id="PIRNR032126"/>
    </source>
</evidence>
<evidence type="ECO:0000313" key="5">
    <source>
        <dbReference type="Proteomes" id="UP001205906"/>
    </source>
</evidence>
<evidence type="ECO:0000313" key="4">
    <source>
        <dbReference type="EMBL" id="MCO6048501.1"/>
    </source>
</evidence>
<sequence>MVAPSQPEGRNSATPQLSEAELERRKRELDAKLAARRQKADVSGEKAVGGMSGMGYALRLSSEFIAAIAVGAAIGWVIDYYAGSTPWGLIVFLLLGFAAAVLNVLRSAGQVAPSKVHGPGDRV</sequence>
<protein>
    <recommendedName>
        <fullName evidence="1">ATP synthase protein I</fullName>
    </recommendedName>
</protein>
<dbReference type="Pfam" id="PF09527">
    <property type="entry name" value="ATPase_gene1"/>
    <property type="match status" value="1"/>
</dbReference>
<keyword evidence="3" id="KW-0812">Transmembrane</keyword>
<keyword evidence="3" id="KW-1133">Transmembrane helix</keyword>
<evidence type="ECO:0000256" key="3">
    <source>
        <dbReference type="SAM" id="Phobius"/>
    </source>
</evidence>
<comment type="function">
    <text evidence="1">A possible function for this protein is to guide the assembly of the membrane sector of the ATPase enzyme complex.</text>
</comment>
<dbReference type="InterPro" id="IPR016989">
    <property type="entry name" value="Atp1_alphaprobac"/>
</dbReference>
<dbReference type="PIRSF" id="PIRSF032126">
    <property type="entry name" value="F0F1_ATP_synthase_subunit_I"/>
    <property type="match status" value="1"/>
</dbReference>
<keyword evidence="1" id="KW-0406">Ion transport</keyword>
<keyword evidence="1 3" id="KW-0472">Membrane</keyword>
<feature type="transmembrane region" description="Helical" evidence="3">
    <location>
        <begin position="84"/>
        <end position="105"/>
    </location>
</feature>
<feature type="compositionally biased region" description="Polar residues" evidence="2">
    <location>
        <begin position="8"/>
        <end position="17"/>
    </location>
</feature>
<keyword evidence="1" id="KW-0813">Transport</keyword>
<comment type="caution">
    <text evidence="4">The sequence shown here is derived from an EMBL/GenBank/DDBJ whole genome shotgun (WGS) entry which is preliminary data.</text>
</comment>
<feature type="transmembrane region" description="Helical" evidence="3">
    <location>
        <begin position="56"/>
        <end position="78"/>
    </location>
</feature>
<accession>A0ABT1C3D7</accession>
<comment type="similarity">
    <text evidence="1">Belongs to the bacterial AtpI family.</text>
</comment>
<dbReference type="EMBL" id="JAMXQS010000001">
    <property type="protein sequence ID" value="MCO6048501.1"/>
    <property type="molecule type" value="Genomic_DNA"/>
</dbReference>